<organism evidence="2 3">
    <name type="scientific">Aureibaculum flavum</name>
    <dbReference type="NCBI Taxonomy" id="2795986"/>
    <lineage>
        <taxon>Bacteria</taxon>
        <taxon>Pseudomonadati</taxon>
        <taxon>Bacteroidota</taxon>
        <taxon>Flavobacteriia</taxon>
        <taxon>Flavobacteriales</taxon>
        <taxon>Flavobacteriaceae</taxon>
        <taxon>Aureibaculum</taxon>
    </lineage>
</organism>
<dbReference type="EMBL" id="JAEHFJ010000009">
    <property type="protein sequence ID" value="MBJ2175848.1"/>
    <property type="molecule type" value="Genomic_DNA"/>
</dbReference>
<name>A0ABS0WVI0_9FLAO</name>
<feature type="transmembrane region" description="Helical" evidence="1">
    <location>
        <begin position="6"/>
        <end position="24"/>
    </location>
</feature>
<dbReference type="RefSeq" id="WP_198842495.1">
    <property type="nucleotide sequence ID" value="NZ_JAEHFJ010000009.1"/>
</dbReference>
<keyword evidence="3" id="KW-1185">Reference proteome</keyword>
<reference evidence="2 3" key="1">
    <citation type="submission" date="2020-12" db="EMBL/GenBank/DDBJ databases">
        <title>Aureibaculum luteum sp. nov. and Aureibaculum flavum sp. nov., novel members of the family Flavobacteriaceae isolated from Antarctic intertidal sediments.</title>
        <authorList>
            <person name="He X."/>
            <person name="Zhang X."/>
        </authorList>
    </citation>
    <scope>NUCLEOTIDE SEQUENCE [LARGE SCALE GENOMIC DNA]</scope>
    <source>
        <strain evidence="2 3">A20</strain>
    </source>
</reference>
<keyword evidence="1" id="KW-1133">Transmembrane helix</keyword>
<comment type="caution">
    <text evidence="2">The sequence shown here is derived from an EMBL/GenBank/DDBJ whole genome shotgun (WGS) entry which is preliminary data.</text>
</comment>
<proteinExistence type="predicted"/>
<evidence type="ECO:0000256" key="1">
    <source>
        <dbReference type="SAM" id="Phobius"/>
    </source>
</evidence>
<keyword evidence="1" id="KW-0472">Membrane</keyword>
<gene>
    <name evidence="2" type="ORF">JBL43_16460</name>
</gene>
<evidence type="ECO:0000313" key="3">
    <source>
        <dbReference type="Proteomes" id="UP000623301"/>
    </source>
</evidence>
<keyword evidence="1" id="KW-0812">Transmembrane</keyword>
<evidence type="ECO:0000313" key="2">
    <source>
        <dbReference type="EMBL" id="MBJ2175848.1"/>
    </source>
</evidence>
<accession>A0ABS0WVI0</accession>
<protein>
    <submittedName>
        <fullName evidence="2">Uncharacterized protein</fullName>
    </submittedName>
</protein>
<sequence length="166" mass="19055">MTHKYLRFITVTLVFILSILFSSYHKKASQSKIAENISLENMEPIENMFKDELENGTWITNKILGLDPNSKQYVLTKFIEQKFAGNLTSFSNKLNFSSRYVAPCGNDNFTTIIGKHNFIDQNKISISVDSVIYSGAWKRPNEFRESENIIFVISKISDSIILTKQI</sequence>
<dbReference type="Proteomes" id="UP000623301">
    <property type="component" value="Unassembled WGS sequence"/>
</dbReference>